<dbReference type="CDD" id="cd00593">
    <property type="entry name" value="RIBOc"/>
    <property type="match status" value="1"/>
</dbReference>
<dbReference type="Proteomes" id="UP001497383">
    <property type="component" value="Chromosome 6"/>
</dbReference>
<dbReference type="Pfam" id="PF18497">
    <property type="entry name" value="RNase_3_N"/>
    <property type="match status" value="1"/>
</dbReference>
<dbReference type="Gene3D" id="3.30.160.20">
    <property type="match status" value="2"/>
</dbReference>
<dbReference type="Gene3D" id="1.10.1520.10">
    <property type="entry name" value="Ribonuclease III domain"/>
    <property type="match status" value="1"/>
</dbReference>
<dbReference type="PROSITE" id="PS50142">
    <property type="entry name" value="RNASE_3_2"/>
    <property type="match status" value="1"/>
</dbReference>
<dbReference type="Pfam" id="PF00035">
    <property type="entry name" value="dsrm"/>
    <property type="match status" value="2"/>
</dbReference>
<keyword evidence="3" id="KW-0378">Hydrolase</keyword>
<dbReference type="SMART" id="SM00535">
    <property type="entry name" value="RIBOc"/>
    <property type="match status" value="1"/>
</dbReference>
<feature type="compositionally biased region" description="Low complexity" evidence="6">
    <location>
        <begin position="34"/>
        <end position="125"/>
    </location>
</feature>
<feature type="region of interest" description="Disordered" evidence="6">
    <location>
        <begin position="555"/>
        <end position="584"/>
    </location>
</feature>
<dbReference type="SUPFAM" id="SSF69065">
    <property type="entry name" value="RNase III domain-like"/>
    <property type="match status" value="1"/>
</dbReference>
<feature type="domain" description="DRBM" evidence="7">
    <location>
        <begin position="462"/>
        <end position="529"/>
    </location>
</feature>
<dbReference type="InterPro" id="IPR000999">
    <property type="entry name" value="RNase_III_dom"/>
</dbReference>
<evidence type="ECO:0000259" key="7">
    <source>
        <dbReference type="PROSITE" id="PS50137"/>
    </source>
</evidence>
<evidence type="ECO:0000256" key="6">
    <source>
        <dbReference type="SAM" id="MobiDB-lite"/>
    </source>
</evidence>
<evidence type="ECO:0000313" key="9">
    <source>
        <dbReference type="EMBL" id="CAK9441398.1"/>
    </source>
</evidence>
<keyword evidence="10" id="KW-1185">Reference proteome</keyword>
<evidence type="ECO:0000256" key="3">
    <source>
        <dbReference type="ARBA" id="ARBA00022801"/>
    </source>
</evidence>
<dbReference type="SMART" id="SM00358">
    <property type="entry name" value="DSRM"/>
    <property type="match status" value="2"/>
</dbReference>
<dbReference type="PANTHER" id="PTHR11207:SF0">
    <property type="entry name" value="RIBONUCLEASE 3"/>
    <property type="match status" value="1"/>
</dbReference>
<feature type="compositionally biased region" description="Basic and acidic residues" evidence="6">
    <location>
        <begin position="555"/>
        <end position="578"/>
    </location>
</feature>
<accession>A0ABP0ZW43</accession>
<dbReference type="CDD" id="cd19876">
    <property type="entry name" value="DSRM_RNT1p-like"/>
    <property type="match status" value="1"/>
</dbReference>
<gene>
    <name evidence="9" type="ORF">LODBEIA_P52660</name>
</gene>
<dbReference type="PROSITE" id="PS50137">
    <property type="entry name" value="DS_RBD"/>
    <property type="match status" value="1"/>
</dbReference>
<dbReference type="InterPro" id="IPR044449">
    <property type="entry name" value="Rnt1/Pac1_DSRM_fungi"/>
</dbReference>
<dbReference type="RefSeq" id="XP_066832204.1">
    <property type="nucleotide sequence ID" value="XM_066975579.1"/>
</dbReference>
<name>A0ABP0ZW43_9ASCO</name>
<keyword evidence="1" id="KW-0540">Nuclease</keyword>
<evidence type="ECO:0000256" key="5">
    <source>
        <dbReference type="PROSITE-ProRule" id="PRU00266"/>
    </source>
</evidence>
<organism evidence="9 10">
    <name type="scientific">Lodderomyces beijingensis</name>
    <dbReference type="NCBI Taxonomy" id="1775926"/>
    <lineage>
        <taxon>Eukaryota</taxon>
        <taxon>Fungi</taxon>
        <taxon>Dikarya</taxon>
        <taxon>Ascomycota</taxon>
        <taxon>Saccharomycotina</taxon>
        <taxon>Pichiomycetes</taxon>
        <taxon>Debaryomycetaceae</taxon>
        <taxon>Candida/Lodderomyces clade</taxon>
        <taxon>Lodderomyces</taxon>
    </lineage>
</organism>
<dbReference type="InterPro" id="IPR040540">
    <property type="entry name" value="RNase_3_N"/>
</dbReference>
<keyword evidence="2" id="KW-0255">Endonuclease</keyword>
<protein>
    <submittedName>
        <fullName evidence="9">Uncharacterized protein</fullName>
    </submittedName>
</protein>
<evidence type="ECO:0000256" key="2">
    <source>
        <dbReference type="ARBA" id="ARBA00022759"/>
    </source>
</evidence>
<evidence type="ECO:0000256" key="1">
    <source>
        <dbReference type="ARBA" id="ARBA00022722"/>
    </source>
</evidence>
<dbReference type="EMBL" id="OZ022410">
    <property type="protein sequence ID" value="CAK9441398.1"/>
    <property type="molecule type" value="Genomic_DNA"/>
</dbReference>
<dbReference type="GeneID" id="92210462"/>
<evidence type="ECO:0000259" key="8">
    <source>
        <dbReference type="PROSITE" id="PS50142"/>
    </source>
</evidence>
<dbReference type="SUPFAM" id="SSF54768">
    <property type="entry name" value="dsRNA-binding domain-like"/>
    <property type="match status" value="2"/>
</dbReference>
<sequence length="683" mass="75609">MSSSEFEAFLAALGTISYDPVKAEVEADVEVGVEPETVPASQSASQSQSQPQSQSQSQPQSQSAAQSQSQPQSQSASQSQSQPQSQSASQSQSQPQSQSAAQSQSQPQSQSAAQSQSQPQSQPSQRQTDLKRKLSSSDSNQEPEGGSGAKKARITEASKTSAFTEPIFDKPPPQRIGFLDMQRLEYATKAVQKGIQLILTQAPTYNELAYLLNSPELDSGTRSELQQGDLISLASKLKSKYKLGKLPVLDDILNGVIVLTKEELEASARSEPKIAAQNVQLNLPFNNAVNEISPNGVKNDLPPLPVINDTTLYEKVFVHKSTVNNKTYLGSEALIHKHNERLEFFGDSIFNNLITLIIYEKFPNCSEGDLSKIRAALVNNRVLKQIAIDYGFDKKLRTRIPEGTLSNGEQKIYADVFEAYVGALGIERKFDLQEVKDWLENLYENRIIELQSEFIKDPLDRDAKTELYSKIGTADVHPNYKVVTVGDGVHVEYVVECTIKGEFLGRGSAAGAKEASLRAAMAALDNTAVLEKYYLERKKVEKPIKIARRERNEVKNKEKLKKLQETKDNGESKSDPDFKPASPIRTSMFPVPVNYDDEVDWDAKNQLYALIGKETATRPEYVIAATDNNKHTVHLRIRNLNVATASDTSKKKAMSRCASAVWKNKDALRELCKRFEPKDSEGS</sequence>
<dbReference type="InterPro" id="IPR014720">
    <property type="entry name" value="dsRBD_dom"/>
</dbReference>
<keyword evidence="4 5" id="KW-0694">RNA-binding</keyword>
<evidence type="ECO:0000256" key="4">
    <source>
        <dbReference type="ARBA" id="ARBA00022884"/>
    </source>
</evidence>
<feature type="region of interest" description="Disordered" evidence="6">
    <location>
        <begin position="29"/>
        <end position="171"/>
    </location>
</feature>
<reference evidence="9 10" key="1">
    <citation type="submission" date="2024-03" db="EMBL/GenBank/DDBJ databases">
        <authorList>
            <person name="Brejova B."/>
        </authorList>
    </citation>
    <scope>NUCLEOTIDE SEQUENCE [LARGE SCALE GENOMIC DNA]</scope>
    <source>
        <strain evidence="9 10">CBS 14171</strain>
    </source>
</reference>
<feature type="domain" description="RNase III" evidence="8">
    <location>
        <begin position="307"/>
        <end position="429"/>
    </location>
</feature>
<dbReference type="PANTHER" id="PTHR11207">
    <property type="entry name" value="RIBONUCLEASE III"/>
    <property type="match status" value="1"/>
</dbReference>
<evidence type="ECO:0000313" key="10">
    <source>
        <dbReference type="Proteomes" id="UP001497383"/>
    </source>
</evidence>
<proteinExistence type="predicted"/>
<dbReference type="Pfam" id="PF00636">
    <property type="entry name" value="Ribonuclease_3"/>
    <property type="match status" value="1"/>
</dbReference>
<dbReference type="InterPro" id="IPR036389">
    <property type="entry name" value="RNase_III_sf"/>
</dbReference>